<feature type="domain" description="AAA+ ATPase" evidence="5">
    <location>
        <begin position="47"/>
        <end position="183"/>
    </location>
</feature>
<dbReference type="GO" id="GO:0006281">
    <property type="term" value="P:DNA repair"/>
    <property type="evidence" value="ECO:0007669"/>
    <property type="project" value="TreeGrafter"/>
</dbReference>
<dbReference type="SMART" id="SM00382">
    <property type="entry name" value="AAA"/>
    <property type="match status" value="1"/>
</dbReference>
<evidence type="ECO:0000313" key="6">
    <source>
        <dbReference type="EMBL" id="CCF75973.1"/>
    </source>
</evidence>
<keyword evidence="7" id="KW-1185">Reference proteome</keyword>
<keyword evidence="4" id="KW-0067">ATP-binding</keyword>
<dbReference type="GO" id="GO:0003689">
    <property type="term" value="F:DNA clamp loader activity"/>
    <property type="evidence" value="ECO:0007669"/>
    <property type="project" value="TreeGrafter"/>
</dbReference>
<dbReference type="CDD" id="cd00009">
    <property type="entry name" value="AAA"/>
    <property type="match status" value="1"/>
</dbReference>
<evidence type="ECO:0000313" key="7">
    <source>
        <dbReference type="Proteomes" id="UP000002899"/>
    </source>
</evidence>
<dbReference type="GeneID" id="24426427"/>
<dbReference type="RefSeq" id="XP_012650381.1">
    <property type="nucleotide sequence ID" value="XM_012794927.1"/>
</dbReference>
<protein>
    <submittedName>
        <fullName evidence="6">Replication factor C subunit 2/4</fullName>
    </submittedName>
</protein>
<reference evidence="6 7" key="1">
    <citation type="journal article" date="2012" name="Nucleic Acids Res.">
        <title>Sequencing of the smallest Apicomplexan genome from the human pathogen Babesia microti.</title>
        <authorList>
            <person name="Cornillot E."/>
            <person name="Hadj-Kaddour K."/>
            <person name="Dassouli A."/>
            <person name="Noel B."/>
            <person name="Ranwez V."/>
            <person name="Vacherie B."/>
            <person name="Augagneur Y."/>
            <person name="Bres V."/>
            <person name="Duclos A."/>
            <person name="Randazzo S."/>
            <person name="Carcy B."/>
            <person name="Debierre-Grockiego F."/>
            <person name="Delbecq S."/>
            <person name="Moubri-Menage K."/>
            <person name="Shams-Eldin H."/>
            <person name="Usmani-Brown S."/>
            <person name="Bringaud F."/>
            <person name="Wincker P."/>
            <person name="Vivares C.P."/>
            <person name="Schwarz R.T."/>
            <person name="Schetters T.P."/>
            <person name="Krause P.J."/>
            <person name="Gorenflot A."/>
            <person name="Berry V."/>
            <person name="Barbe V."/>
            <person name="Ben Mamoun C."/>
        </authorList>
    </citation>
    <scope>NUCLEOTIDE SEQUENCE [LARGE SCALE GENOMIC DNA]</scope>
    <source>
        <strain evidence="6 7">RI</strain>
    </source>
</reference>
<keyword evidence="3" id="KW-0547">Nucleotide-binding</keyword>
<reference evidence="6 7" key="2">
    <citation type="journal article" date="2013" name="PLoS ONE">
        <title>Whole genome mapping and re-organization of the nuclear and mitochondrial genomes of Babesia microti isolates.</title>
        <authorList>
            <person name="Cornillot E."/>
            <person name="Dassouli A."/>
            <person name="Garg A."/>
            <person name="Pachikara N."/>
            <person name="Randazzo S."/>
            <person name="Depoix D."/>
            <person name="Carcy B."/>
            <person name="Delbecq S."/>
            <person name="Frutos R."/>
            <person name="Silva J.C."/>
            <person name="Sutton R."/>
            <person name="Krause P.J."/>
            <person name="Mamoun C.B."/>
        </authorList>
    </citation>
    <scope>NUCLEOTIDE SEQUENCE [LARGE SCALE GENOMIC DNA]</scope>
    <source>
        <strain evidence="6 7">RI</strain>
    </source>
</reference>
<dbReference type="AlphaFoldDB" id="I7J9P0"/>
<evidence type="ECO:0000256" key="1">
    <source>
        <dbReference type="ARBA" id="ARBA00005378"/>
    </source>
</evidence>
<dbReference type="GO" id="GO:0005634">
    <property type="term" value="C:nucleus"/>
    <property type="evidence" value="ECO:0007669"/>
    <property type="project" value="TreeGrafter"/>
</dbReference>
<dbReference type="Gene3D" id="1.20.272.10">
    <property type="match status" value="1"/>
</dbReference>
<keyword evidence="2" id="KW-0235">DNA replication</keyword>
<name>I7J9P0_BABMR</name>
<dbReference type="EMBL" id="LN871599">
    <property type="protein sequence ID" value="CCF75973.1"/>
    <property type="molecule type" value="Genomic_DNA"/>
</dbReference>
<sequence length="340" mass="38318">MTSADCAECQTVNMLPWVEKYRPKTISEVSHQINPVSALNQIVKTLNMPHLIFYGPPGTGKTSAALALARQLFGKDGLKERILELNASDDRGIDVVREKIKTYARLNISKNRINPETGKPMPPWKIVILDEADMMTSDAQAALRRAIENYSTITRFIFICNYIYKIIDPLCSRCSLQRFQPIAKQAQISRLVFICEQEKISSFTNEAMEALVRVSQGDLRRSITLLQTIGSLYKNITEDIVYDIAGIPPRVVVIDLLKSCKGTMDDVDTAVKIIIDQGWDVSDIMSQICDIVANDVELDDISKARISLELSNRDFALFQGASQYFQLLSLCHHIREIVMK</sequence>
<dbReference type="Gene3D" id="1.10.8.60">
    <property type="match status" value="1"/>
</dbReference>
<reference evidence="6 7" key="3">
    <citation type="journal article" date="2016" name="Sci. Rep.">
        <title>Genome-wide diversity and gene expression profiling of Babesia microti isolates identify polymorphic genes that mediate host-pathogen interactions.</title>
        <authorList>
            <person name="Silva J.C."/>
            <person name="Cornillot E."/>
            <person name="McCracken C."/>
            <person name="Usmani-Brown S."/>
            <person name="Dwivedi A."/>
            <person name="Ifeonu O.O."/>
            <person name="Crabtree J."/>
            <person name="Gotia H.T."/>
            <person name="Virji A.Z."/>
            <person name="Reynes C."/>
            <person name="Colinge J."/>
            <person name="Kumar V."/>
            <person name="Lawres L."/>
            <person name="Pazzi J.E."/>
            <person name="Pablo J.V."/>
            <person name="Hung C."/>
            <person name="Brancato J."/>
            <person name="Kumari P."/>
            <person name="Orvis J."/>
            <person name="Tretina K."/>
            <person name="Chibucos M."/>
            <person name="Ott S."/>
            <person name="Sadzewicz L."/>
            <person name="Sengamalay N."/>
            <person name="Shetty A.C."/>
            <person name="Su Q."/>
            <person name="Tallon L."/>
            <person name="Fraser C.M."/>
            <person name="Frutos R."/>
            <person name="Molina D.M."/>
            <person name="Krause P.J."/>
            <person name="Ben Mamoun C."/>
        </authorList>
    </citation>
    <scope>NUCLEOTIDE SEQUENCE [LARGE SCALE GENOMIC DNA]</scope>
    <source>
        <strain evidence="6 7">RI</strain>
    </source>
</reference>
<dbReference type="PANTHER" id="PTHR11669:SF20">
    <property type="entry name" value="REPLICATION FACTOR C SUBUNIT 4"/>
    <property type="match status" value="1"/>
</dbReference>
<dbReference type="InterPro" id="IPR003593">
    <property type="entry name" value="AAA+_ATPase"/>
</dbReference>
<dbReference type="Gene3D" id="3.40.50.300">
    <property type="entry name" value="P-loop containing nucleotide triphosphate hydrolases"/>
    <property type="match status" value="1"/>
</dbReference>
<dbReference type="CDD" id="cd18140">
    <property type="entry name" value="HLD_clamp_RFC"/>
    <property type="match status" value="1"/>
</dbReference>
<dbReference type="GO" id="GO:0003677">
    <property type="term" value="F:DNA binding"/>
    <property type="evidence" value="ECO:0007669"/>
    <property type="project" value="InterPro"/>
</dbReference>
<dbReference type="NCBIfam" id="NF001679">
    <property type="entry name" value="PRK00440.1"/>
    <property type="match status" value="1"/>
</dbReference>
<dbReference type="GO" id="GO:0005663">
    <property type="term" value="C:DNA replication factor C complex"/>
    <property type="evidence" value="ECO:0007669"/>
    <property type="project" value="TreeGrafter"/>
</dbReference>
<gene>
    <name evidence="6" type="ORF">BmR1_04g08990</name>
</gene>
<dbReference type="VEuPathDB" id="PiroplasmaDB:BmR1_04g08990"/>
<dbReference type="InterPro" id="IPR047854">
    <property type="entry name" value="RFC_lid"/>
</dbReference>
<evidence type="ECO:0000256" key="3">
    <source>
        <dbReference type="ARBA" id="ARBA00022741"/>
    </source>
</evidence>
<dbReference type="FunFam" id="3.40.50.300:FF:000952">
    <property type="entry name" value="Replication factor C subunit 2"/>
    <property type="match status" value="1"/>
</dbReference>
<dbReference type="PANTHER" id="PTHR11669">
    <property type="entry name" value="REPLICATION FACTOR C / DNA POLYMERASE III GAMMA-TAU SUBUNIT"/>
    <property type="match status" value="1"/>
</dbReference>
<dbReference type="InterPro" id="IPR027417">
    <property type="entry name" value="P-loop_NTPase"/>
</dbReference>
<evidence type="ECO:0000256" key="2">
    <source>
        <dbReference type="ARBA" id="ARBA00022705"/>
    </source>
</evidence>
<dbReference type="Pfam" id="PF00004">
    <property type="entry name" value="AAA"/>
    <property type="match status" value="1"/>
</dbReference>
<dbReference type="Pfam" id="PF08542">
    <property type="entry name" value="Rep_fac_C"/>
    <property type="match status" value="1"/>
</dbReference>
<proteinExistence type="inferred from homology"/>
<dbReference type="GO" id="GO:0006261">
    <property type="term" value="P:DNA-templated DNA replication"/>
    <property type="evidence" value="ECO:0007669"/>
    <property type="project" value="TreeGrafter"/>
</dbReference>
<dbReference type="InterPro" id="IPR008921">
    <property type="entry name" value="DNA_pol3_clamp-load_cplx_C"/>
</dbReference>
<evidence type="ECO:0000256" key="4">
    <source>
        <dbReference type="ARBA" id="ARBA00022840"/>
    </source>
</evidence>
<dbReference type="InterPro" id="IPR003959">
    <property type="entry name" value="ATPase_AAA_core"/>
</dbReference>
<organism evidence="6 7">
    <name type="scientific">Babesia microti (strain RI)</name>
    <dbReference type="NCBI Taxonomy" id="1133968"/>
    <lineage>
        <taxon>Eukaryota</taxon>
        <taxon>Sar</taxon>
        <taxon>Alveolata</taxon>
        <taxon>Apicomplexa</taxon>
        <taxon>Aconoidasida</taxon>
        <taxon>Piroplasmida</taxon>
        <taxon>Babesiidae</taxon>
        <taxon>Babesia</taxon>
    </lineage>
</organism>
<dbReference type="SUPFAM" id="SSF48019">
    <property type="entry name" value="post-AAA+ oligomerization domain-like"/>
    <property type="match status" value="1"/>
</dbReference>
<dbReference type="InterPro" id="IPR050238">
    <property type="entry name" value="DNA_Rep/Repair_Clamp_Loader"/>
</dbReference>
<dbReference type="GO" id="GO:0016887">
    <property type="term" value="F:ATP hydrolysis activity"/>
    <property type="evidence" value="ECO:0007669"/>
    <property type="project" value="InterPro"/>
</dbReference>
<dbReference type="KEGG" id="bmic:BmR1_04g08990"/>
<dbReference type="SUPFAM" id="SSF52540">
    <property type="entry name" value="P-loop containing nucleoside triphosphate hydrolases"/>
    <property type="match status" value="1"/>
</dbReference>
<dbReference type="GO" id="GO:0005524">
    <property type="term" value="F:ATP binding"/>
    <property type="evidence" value="ECO:0007669"/>
    <property type="project" value="UniProtKB-KW"/>
</dbReference>
<accession>I7J9P0</accession>
<dbReference type="Pfam" id="PF21960">
    <property type="entry name" value="RCF1-5-like_lid"/>
    <property type="match status" value="1"/>
</dbReference>
<comment type="similarity">
    <text evidence="1">Belongs to the activator 1 small subunits family.</text>
</comment>
<evidence type="ECO:0000259" key="5">
    <source>
        <dbReference type="SMART" id="SM00382"/>
    </source>
</evidence>
<dbReference type="OrthoDB" id="4199794at2759"/>
<dbReference type="Proteomes" id="UP000002899">
    <property type="component" value="Chromosome IV"/>
</dbReference>
<dbReference type="InterPro" id="IPR013748">
    <property type="entry name" value="Rep_factorC_C"/>
</dbReference>